<keyword evidence="2" id="KW-0472">Membrane</keyword>
<name>A0ABP6XPY1_9ACTN</name>
<evidence type="ECO:0000313" key="3">
    <source>
        <dbReference type="EMBL" id="GAA3570586.1"/>
    </source>
</evidence>
<evidence type="ECO:0000256" key="2">
    <source>
        <dbReference type="SAM" id="Phobius"/>
    </source>
</evidence>
<comment type="caution">
    <text evidence="3">The sequence shown here is derived from an EMBL/GenBank/DDBJ whole genome shotgun (WGS) entry which is preliminary data.</text>
</comment>
<reference evidence="4" key="1">
    <citation type="journal article" date="2019" name="Int. J. Syst. Evol. Microbiol.">
        <title>The Global Catalogue of Microorganisms (GCM) 10K type strain sequencing project: providing services to taxonomists for standard genome sequencing and annotation.</title>
        <authorList>
            <consortium name="The Broad Institute Genomics Platform"/>
            <consortium name="The Broad Institute Genome Sequencing Center for Infectious Disease"/>
            <person name="Wu L."/>
            <person name="Ma J."/>
        </authorList>
    </citation>
    <scope>NUCLEOTIDE SEQUENCE [LARGE SCALE GENOMIC DNA]</scope>
    <source>
        <strain evidence="4">JCM 16540</strain>
    </source>
</reference>
<feature type="region of interest" description="Disordered" evidence="1">
    <location>
        <begin position="137"/>
        <end position="222"/>
    </location>
</feature>
<proteinExistence type="predicted"/>
<keyword evidence="4" id="KW-1185">Reference proteome</keyword>
<keyword evidence="2" id="KW-1133">Transmembrane helix</keyword>
<dbReference type="Proteomes" id="UP001500767">
    <property type="component" value="Unassembled WGS sequence"/>
</dbReference>
<protein>
    <recommendedName>
        <fullName evidence="5">Tryptophan-associated transmembrane protein (Trp_oprn_chp)</fullName>
    </recommendedName>
</protein>
<dbReference type="RefSeq" id="WP_204913324.1">
    <property type="nucleotide sequence ID" value="NZ_BAAAYR010000004.1"/>
</dbReference>
<accession>A0ABP6XPY1</accession>
<organism evidence="3 4">
    <name type="scientific">Microlunatus spumicola</name>
    <dbReference type="NCBI Taxonomy" id="81499"/>
    <lineage>
        <taxon>Bacteria</taxon>
        <taxon>Bacillati</taxon>
        <taxon>Actinomycetota</taxon>
        <taxon>Actinomycetes</taxon>
        <taxon>Propionibacteriales</taxon>
        <taxon>Propionibacteriaceae</taxon>
        <taxon>Microlunatus</taxon>
    </lineage>
</organism>
<feature type="compositionally biased region" description="Basic and acidic residues" evidence="1">
    <location>
        <begin position="212"/>
        <end position="222"/>
    </location>
</feature>
<evidence type="ECO:0008006" key="5">
    <source>
        <dbReference type="Google" id="ProtNLM"/>
    </source>
</evidence>
<evidence type="ECO:0000313" key="4">
    <source>
        <dbReference type="Proteomes" id="UP001500767"/>
    </source>
</evidence>
<evidence type="ECO:0000256" key="1">
    <source>
        <dbReference type="SAM" id="MobiDB-lite"/>
    </source>
</evidence>
<feature type="transmembrane region" description="Helical" evidence="2">
    <location>
        <begin position="113"/>
        <end position="132"/>
    </location>
</feature>
<keyword evidence="2" id="KW-0812">Transmembrane</keyword>
<dbReference type="EMBL" id="BAAAYR010000004">
    <property type="protein sequence ID" value="GAA3570586.1"/>
    <property type="molecule type" value="Genomic_DNA"/>
</dbReference>
<feature type="transmembrane region" description="Helical" evidence="2">
    <location>
        <begin position="54"/>
        <end position="73"/>
    </location>
</feature>
<sequence length="222" mass="22402">MDRLTALRAPLAVVALVVLTVVAAARVVLGLSEVVTVGGSRAVAAARLAPNAGDAALTVLVGVLVAACFLGPVVPARRRLAVWGTVLTVVSLAATLVALGLTDLTVAGWNLVWSLPDLAVPVVVGLALLALARPEPGRQEQQALTQDAAGPAPEPEPEPDPDLQPSWTEDTAAGAVWSRAGDAARGAPAQGWGTSGGAGWPPSVPPELPAGRAEDQAPTDRT</sequence>
<gene>
    <name evidence="3" type="ORF">GCM10022197_28770</name>
</gene>
<feature type="transmembrane region" description="Helical" evidence="2">
    <location>
        <begin position="80"/>
        <end position="101"/>
    </location>
</feature>